<reference evidence="8 9" key="1">
    <citation type="submission" date="2020-11" db="EMBL/GenBank/DDBJ databases">
        <title>Arthrobacter antarcticus sp. nov., isolated from Antarctic Soil.</title>
        <authorList>
            <person name="Li J."/>
        </authorList>
    </citation>
    <scope>NUCLEOTIDE SEQUENCE [LARGE SCALE GENOMIC DNA]</scope>
    <source>
        <strain evidence="8 9">Z1-20</strain>
    </source>
</reference>
<evidence type="ECO:0000256" key="2">
    <source>
        <dbReference type="ARBA" id="ARBA00022618"/>
    </source>
</evidence>
<dbReference type="GO" id="GO:0000917">
    <property type="term" value="P:division septum assembly"/>
    <property type="evidence" value="ECO:0007669"/>
    <property type="project" value="UniProtKB-KW"/>
</dbReference>
<comment type="subcellular location">
    <subcellularLocation>
        <location evidence="6">Cytoplasm</location>
    </subcellularLocation>
    <text evidence="6">Localizes to the division site, in a FtsZ-dependent manner.</text>
</comment>
<feature type="compositionally biased region" description="Basic and acidic residues" evidence="7">
    <location>
        <begin position="21"/>
        <end position="65"/>
    </location>
</feature>
<dbReference type="InterPro" id="IPR023052">
    <property type="entry name" value="Cell_div_SepF"/>
</dbReference>
<evidence type="ECO:0000256" key="5">
    <source>
        <dbReference type="ARBA" id="ARBA00044936"/>
    </source>
</evidence>
<accession>A0A931CS34</accession>
<proteinExistence type="inferred from homology"/>
<dbReference type="AlphaFoldDB" id="A0A931CS34"/>
<dbReference type="Proteomes" id="UP000655366">
    <property type="component" value="Unassembled WGS sequence"/>
</dbReference>
<protein>
    <recommendedName>
        <fullName evidence="6">Cell division protein SepF</fullName>
    </recommendedName>
</protein>
<keyword evidence="1 6" id="KW-0963">Cytoplasm</keyword>
<comment type="subunit">
    <text evidence="6">Homodimer. Interacts with FtsZ.</text>
</comment>
<dbReference type="PANTHER" id="PTHR35798">
    <property type="entry name" value="CELL DIVISION PROTEIN SEPF"/>
    <property type="match status" value="1"/>
</dbReference>
<comment type="similarity">
    <text evidence="6">Belongs to the SepF family.</text>
</comment>
<evidence type="ECO:0000256" key="3">
    <source>
        <dbReference type="ARBA" id="ARBA00023210"/>
    </source>
</evidence>
<dbReference type="RefSeq" id="WP_196398360.1">
    <property type="nucleotide sequence ID" value="NZ_JADNYM010000030.1"/>
</dbReference>
<evidence type="ECO:0000256" key="7">
    <source>
        <dbReference type="SAM" id="MobiDB-lite"/>
    </source>
</evidence>
<dbReference type="InterPro" id="IPR007561">
    <property type="entry name" value="Cell_div_SepF/SepF-rel"/>
</dbReference>
<comment type="function">
    <text evidence="5 6">Cell division protein that is part of the divisome complex and is recruited early to the Z-ring. Probably stimulates Z-ring formation, perhaps through the cross-linking of FtsZ protofilaments. Its function overlaps with FtsA.</text>
</comment>
<evidence type="ECO:0000313" key="8">
    <source>
        <dbReference type="EMBL" id="MBG0741425.1"/>
    </source>
</evidence>
<sequence length="195" mass="21540">MAGALRKTMIYLGLADGEEHYEAEHPQSGHKNEDYSVDYDRDVQNRDVAGRDVHSREVHSRDAQSRVEAAPEQTAARTAIDEYRAPVTPIKRAASSRESASGLRQITTVHPRSYNDAKVIGESFREGIPVIMNVTDMGEADAKRLVDFSAGLVFGLHGSIERVTNKVFLLSPSYIEVLGDDKKASDTQASFFNQS</sequence>
<evidence type="ECO:0000313" key="9">
    <source>
        <dbReference type="Proteomes" id="UP000655366"/>
    </source>
</evidence>
<name>A0A931CS34_9MICC</name>
<feature type="region of interest" description="Disordered" evidence="7">
    <location>
        <begin position="21"/>
        <end position="75"/>
    </location>
</feature>
<comment type="caution">
    <text evidence="8">The sequence shown here is derived from an EMBL/GenBank/DDBJ whole genome shotgun (WGS) entry which is preliminary data.</text>
</comment>
<dbReference type="Gene3D" id="3.30.110.150">
    <property type="entry name" value="SepF-like protein"/>
    <property type="match status" value="1"/>
</dbReference>
<dbReference type="HAMAP" id="MF_01197">
    <property type="entry name" value="SepF"/>
    <property type="match status" value="1"/>
</dbReference>
<evidence type="ECO:0000256" key="4">
    <source>
        <dbReference type="ARBA" id="ARBA00023306"/>
    </source>
</evidence>
<dbReference type="GO" id="GO:0043093">
    <property type="term" value="P:FtsZ-dependent cytokinesis"/>
    <property type="evidence" value="ECO:0007669"/>
    <property type="project" value="UniProtKB-UniRule"/>
</dbReference>
<keyword evidence="9" id="KW-1185">Reference proteome</keyword>
<evidence type="ECO:0000256" key="6">
    <source>
        <dbReference type="HAMAP-Rule" id="MF_01197"/>
    </source>
</evidence>
<dbReference type="Pfam" id="PF04472">
    <property type="entry name" value="SepF"/>
    <property type="match status" value="1"/>
</dbReference>
<gene>
    <name evidence="6" type="primary">sepF</name>
    <name evidence="8" type="ORF">IV500_18845</name>
</gene>
<dbReference type="EMBL" id="JADNYM010000030">
    <property type="protein sequence ID" value="MBG0741425.1"/>
    <property type="molecule type" value="Genomic_DNA"/>
</dbReference>
<keyword evidence="4 6" id="KW-0131">Cell cycle</keyword>
<organism evidence="8 9">
    <name type="scientific">Arthrobacter terrae</name>
    <dbReference type="NCBI Taxonomy" id="2935737"/>
    <lineage>
        <taxon>Bacteria</taxon>
        <taxon>Bacillati</taxon>
        <taxon>Actinomycetota</taxon>
        <taxon>Actinomycetes</taxon>
        <taxon>Micrococcales</taxon>
        <taxon>Micrococcaceae</taxon>
        <taxon>Arthrobacter</taxon>
    </lineage>
</organism>
<dbReference type="PANTHER" id="PTHR35798:SF1">
    <property type="entry name" value="CELL DIVISION PROTEIN SEPF"/>
    <property type="match status" value="1"/>
</dbReference>
<evidence type="ECO:0000256" key="1">
    <source>
        <dbReference type="ARBA" id="ARBA00022490"/>
    </source>
</evidence>
<keyword evidence="3 6" id="KW-0717">Septation</keyword>
<dbReference type="InterPro" id="IPR038594">
    <property type="entry name" value="SepF-like_sf"/>
</dbReference>
<keyword evidence="2 6" id="KW-0132">Cell division</keyword>
<dbReference type="GO" id="GO:0005737">
    <property type="term" value="C:cytoplasm"/>
    <property type="evidence" value="ECO:0007669"/>
    <property type="project" value="UniProtKB-SubCell"/>
</dbReference>